<feature type="domain" description="RPW8" evidence="5">
    <location>
        <begin position="5"/>
        <end position="114"/>
    </location>
</feature>
<evidence type="ECO:0000259" key="5">
    <source>
        <dbReference type="Pfam" id="PF05659"/>
    </source>
</evidence>
<dbReference type="GO" id="GO:0006952">
    <property type="term" value="P:defense response"/>
    <property type="evidence" value="ECO:0007669"/>
    <property type="project" value="UniProtKB-KW"/>
</dbReference>
<dbReference type="SUPFAM" id="SSF52047">
    <property type="entry name" value="RNI-like"/>
    <property type="match status" value="1"/>
</dbReference>
<keyword evidence="7" id="KW-1185">Reference proteome</keyword>
<dbReference type="InterPro" id="IPR027417">
    <property type="entry name" value="P-loop_NTPase"/>
</dbReference>
<organism evidence="6 7">
    <name type="scientific">Ficus carica</name>
    <name type="common">Common fig</name>
    <dbReference type="NCBI Taxonomy" id="3494"/>
    <lineage>
        <taxon>Eukaryota</taxon>
        <taxon>Viridiplantae</taxon>
        <taxon>Streptophyta</taxon>
        <taxon>Embryophyta</taxon>
        <taxon>Tracheophyta</taxon>
        <taxon>Spermatophyta</taxon>
        <taxon>Magnoliopsida</taxon>
        <taxon>eudicotyledons</taxon>
        <taxon>Gunneridae</taxon>
        <taxon>Pentapetalae</taxon>
        <taxon>rosids</taxon>
        <taxon>fabids</taxon>
        <taxon>Rosales</taxon>
        <taxon>Moraceae</taxon>
        <taxon>Ficeae</taxon>
        <taxon>Ficus</taxon>
    </lineage>
</organism>
<keyword evidence="2" id="KW-0677">Repeat</keyword>
<evidence type="ECO:0000313" key="7">
    <source>
        <dbReference type="Proteomes" id="UP001187192"/>
    </source>
</evidence>
<dbReference type="GO" id="GO:0043531">
    <property type="term" value="F:ADP binding"/>
    <property type="evidence" value="ECO:0007669"/>
    <property type="project" value="InterPro"/>
</dbReference>
<dbReference type="PANTHER" id="PTHR36766">
    <property type="entry name" value="PLANT BROAD-SPECTRUM MILDEW RESISTANCE PROTEIN RPW8"/>
    <property type="match status" value="1"/>
</dbReference>
<evidence type="ECO:0000313" key="6">
    <source>
        <dbReference type="EMBL" id="GMN29938.1"/>
    </source>
</evidence>
<dbReference type="InterPro" id="IPR008808">
    <property type="entry name" value="Powdery_mildew-R_dom"/>
</dbReference>
<feature type="domain" description="NB-ARC" evidence="4">
    <location>
        <begin position="170"/>
        <end position="328"/>
    </location>
</feature>
<dbReference type="AlphaFoldDB" id="A0AA87ZNK4"/>
<dbReference type="PANTHER" id="PTHR36766:SF3">
    <property type="entry name" value="RPW8 DOMAIN-CONTAINING PROTEIN"/>
    <property type="match status" value="1"/>
</dbReference>
<dbReference type="Gene3D" id="3.80.10.10">
    <property type="entry name" value="Ribonuclease Inhibitor"/>
    <property type="match status" value="2"/>
</dbReference>
<evidence type="ECO:0000256" key="2">
    <source>
        <dbReference type="ARBA" id="ARBA00022737"/>
    </source>
</evidence>
<keyword evidence="3" id="KW-0611">Plant defense</keyword>
<dbReference type="InterPro" id="IPR042197">
    <property type="entry name" value="Apaf_helical"/>
</dbReference>
<dbReference type="InterPro" id="IPR036388">
    <property type="entry name" value="WH-like_DNA-bd_sf"/>
</dbReference>
<evidence type="ECO:0000259" key="4">
    <source>
        <dbReference type="Pfam" id="PF00931"/>
    </source>
</evidence>
<dbReference type="Pfam" id="PF00931">
    <property type="entry name" value="NB-ARC"/>
    <property type="match status" value="1"/>
</dbReference>
<dbReference type="EMBL" id="BTGU01000002">
    <property type="protein sequence ID" value="GMN29938.1"/>
    <property type="molecule type" value="Genomic_DNA"/>
</dbReference>
<name>A0AA87ZNK4_FICCA</name>
<dbReference type="Gene3D" id="1.10.10.10">
    <property type="entry name" value="Winged helix-like DNA-binding domain superfamily/Winged helix DNA-binding domain"/>
    <property type="match status" value="1"/>
</dbReference>
<reference evidence="6" key="1">
    <citation type="submission" date="2023-07" db="EMBL/GenBank/DDBJ databases">
        <title>draft genome sequence of fig (Ficus carica).</title>
        <authorList>
            <person name="Takahashi T."/>
            <person name="Nishimura K."/>
        </authorList>
    </citation>
    <scope>NUCLEOTIDE SEQUENCE</scope>
</reference>
<dbReference type="InterPro" id="IPR032675">
    <property type="entry name" value="LRR_dom_sf"/>
</dbReference>
<dbReference type="InterPro" id="IPR002182">
    <property type="entry name" value="NB-ARC"/>
</dbReference>
<dbReference type="Pfam" id="PF05659">
    <property type="entry name" value="RPW8"/>
    <property type="match status" value="1"/>
</dbReference>
<evidence type="ECO:0000256" key="3">
    <source>
        <dbReference type="ARBA" id="ARBA00022821"/>
    </source>
</evidence>
<dbReference type="SUPFAM" id="SSF52540">
    <property type="entry name" value="P-loop containing nucleoside triphosphate hydrolases"/>
    <property type="match status" value="1"/>
</dbReference>
<dbReference type="Gene3D" id="1.10.8.430">
    <property type="entry name" value="Helical domain of apoptotic protease-activating factors"/>
    <property type="match status" value="1"/>
</dbReference>
<gene>
    <name evidence="6" type="ORF">TIFTF001_002618</name>
</gene>
<dbReference type="Proteomes" id="UP001187192">
    <property type="component" value="Unassembled WGS sequence"/>
</dbReference>
<accession>A0AA87ZNK4</accession>
<evidence type="ECO:0000256" key="1">
    <source>
        <dbReference type="ARBA" id="ARBA00008894"/>
    </source>
</evidence>
<dbReference type="Gene3D" id="3.40.50.300">
    <property type="entry name" value="P-loop containing nucleotide triphosphate hydrolases"/>
    <property type="match status" value="1"/>
</dbReference>
<protein>
    <submittedName>
        <fullName evidence="6">Uncharacterized protein</fullName>
    </submittedName>
</protein>
<proteinExistence type="inferred from homology"/>
<sequence>MALLLIGGAALGAAFETLFGEVKIKIKKAAMFKGKLKKIERKLIALDPHIKEFERRSLVLDLSQTNTKNFLEEINHGHDRISKYYSVTKWWNFHKWPRYTTELLELDESLGDLLTILQAQLAPVHLATQELVREIHAATVTSQGQGLQESRFVKGCCEVPETPEFTVGLDKPLEELKMVLLGEDSSVLVLTAPPGYGKTTLVKKLCSDDNIKEKFTNIMFVKVSKTADLKLIVQSLYEHNGCAGPVLIDDDDATNKLEILLKEIGQKSPMLLVLDDVWSGSESLVMKFILPTPKYKILVTSRSKFEGFGSLYELKSLSNEDATALFHRHAILEDGNSNIPNEDVVKKVVEHCKNVPLALKLIGTFLRGKSQVIWEQKVEEWSGDSSPLNSEKALLACLKSSLDFLEEKDVKLKECFLDLAAFPEDKRIPATALIDIWTELHGLRELHAAANLFELNHLNMANLVVTRRDAYENDGYYSEHFVTQHDMLRELAIHQSKAEVLILNFQSENYALPDFLKTMNKLKVLIITNHGFFPAELTNFELLGSLTNLKRIRFERVVIPPLSKTSIKLENLQKLSLFMCTVGQAFDSIQRSKPFPKLEELNIDYCRDFVALPAEFCDAVKNVLRKLSITHCHKLSTLPEEIGEMDHLEVLRLRSCIDLESLPDSICSLSSLKFLDISDCFSIRNLPEEIGNLSRLEKLNMKGCSRLPELPPSVLDFERLKEVVCDEELEELWESSLPSDRSISLKVAKEDINLNWLENLQS</sequence>
<comment type="caution">
    <text evidence="6">The sequence shown here is derived from an EMBL/GenBank/DDBJ whole genome shotgun (WGS) entry which is preliminary data.</text>
</comment>
<dbReference type="PRINTS" id="PR00364">
    <property type="entry name" value="DISEASERSIST"/>
</dbReference>
<comment type="similarity">
    <text evidence="1">Belongs to the disease resistance NB-LRR family.</text>
</comment>